<keyword evidence="2" id="KW-1185">Reference proteome</keyword>
<gene>
    <name evidence="1" type="ORF">HMPREF9442_03460</name>
</gene>
<keyword evidence="1" id="KW-0540">Nuclease</keyword>
<dbReference type="STRING" id="762982.HMPREF9442_03460"/>
<organism evidence="1 2">
    <name type="scientific">Paraprevotella xylaniphila YIT 11841</name>
    <dbReference type="NCBI Taxonomy" id="762982"/>
    <lineage>
        <taxon>Bacteria</taxon>
        <taxon>Pseudomonadati</taxon>
        <taxon>Bacteroidota</taxon>
        <taxon>Bacteroidia</taxon>
        <taxon>Bacteroidales</taxon>
        <taxon>Prevotellaceae</taxon>
        <taxon>Paraprevotella</taxon>
    </lineage>
</organism>
<evidence type="ECO:0000313" key="1">
    <source>
        <dbReference type="EMBL" id="EGG50072.1"/>
    </source>
</evidence>
<dbReference type="CDD" id="cd10452">
    <property type="entry name" value="GIY-YIG_RE_Eco29kI_NgoMIII"/>
    <property type="match status" value="1"/>
</dbReference>
<dbReference type="RefSeq" id="WP_008630305.1">
    <property type="nucleotide sequence ID" value="NZ_GL883890.1"/>
</dbReference>
<dbReference type="REBASE" id="35323">
    <property type="entry name" value="PxyORF3459P"/>
</dbReference>
<dbReference type="Pfam" id="PF09517">
    <property type="entry name" value="RE_Eco29kI"/>
    <property type="match status" value="1"/>
</dbReference>
<dbReference type="Proteomes" id="UP000005546">
    <property type="component" value="Unassembled WGS sequence"/>
</dbReference>
<protein>
    <submittedName>
        <fullName evidence="1">Eco29kI restriction endonuclease</fullName>
    </submittedName>
</protein>
<comment type="caution">
    <text evidence="1">The sequence shown here is derived from an EMBL/GenBank/DDBJ whole genome shotgun (WGS) entry which is preliminary data.</text>
</comment>
<dbReference type="InterPro" id="IPR018575">
    <property type="entry name" value="Restrct_endonuc_II_Eco29kI"/>
</dbReference>
<name>F3QZ14_9BACT</name>
<dbReference type="HOGENOM" id="CLU_088903_0_0_10"/>
<reference evidence="1 2" key="1">
    <citation type="submission" date="2011-02" db="EMBL/GenBank/DDBJ databases">
        <authorList>
            <person name="Weinstock G."/>
            <person name="Sodergren E."/>
            <person name="Clifton S."/>
            <person name="Fulton L."/>
            <person name="Fulton B."/>
            <person name="Courtney L."/>
            <person name="Fronick C."/>
            <person name="Harrison M."/>
            <person name="Strong C."/>
            <person name="Farmer C."/>
            <person name="Delahaunty K."/>
            <person name="Markovic C."/>
            <person name="Hall O."/>
            <person name="Minx P."/>
            <person name="Tomlinson C."/>
            <person name="Mitreva M."/>
            <person name="Hou S."/>
            <person name="Chen J."/>
            <person name="Wollam A."/>
            <person name="Pepin K.H."/>
            <person name="Johnson M."/>
            <person name="Bhonagiri V."/>
            <person name="Zhang X."/>
            <person name="Suruliraj S."/>
            <person name="Warren W."/>
            <person name="Chinwalla A."/>
            <person name="Mardis E.R."/>
            <person name="Wilson R.K."/>
        </authorList>
    </citation>
    <scope>NUCLEOTIDE SEQUENCE [LARGE SCALE GENOMIC DNA]</scope>
    <source>
        <strain evidence="1 2">YIT 11841</strain>
    </source>
</reference>
<proteinExistence type="predicted"/>
<dbReference type="GO" id="GO:0004519">
    <property type="term" value="F:endonuclease activity"/>
    <property type="evidence" value="ECO:0007669"/>
    <property type="project" value="UniProtKB-KW"/>
</dbReference>
<sequence>MNDVFDRSKHVYKSNAFEEIIKDTIRFFNGTPVHELPPPEKFIGTGVYALYYIGKNPYYKILYDLNRLEFKQPIYVGKAVPQGWRQARTVGKSQSSHELYRRLCEHANSINQVHNLDLKDFHCRFMILENAACDMIGTIEAALIRCYTPVWNSSIDGFGNHDPGKGRYNQSKSDWDVLHPGRSWAYKCQGKALPLVDVERKVCKYLSGE</sequence>
<accession>F3QZ14</accession>
<dbReference type="EMBL" id="AFBR01000097">
    <property type="protein sequence ID" value="EGG50072.1"/>
    <property type="molecule type" value="Genomic_DNA"/>
</dbReference>
<dbReference type="OrthoDB" id="4187639at2"/>
<dbReference type="eggNOG" id="COG0863">
    <property type="taxonomic scope" value="Bacteria"/>
</dbReference>
<dbReference type="AlphaFoldDB" id="F3QZ14"/>
<keyword evidence="1" id="KW-0378">Hydrolase</keyword>
<evidence type="ECO:0000313" key="2">
    <source>
        <dbReference type="Proteomes" id="UP000005546"/>
    </source>
</evidence>
<keyword evidence="1" id="KW-0255">Endonuclease</keyword>